<protein>
    <submittedName>
        <fullName evidence="1">Uncharacterized protein</fullName>
    </submittedName>
</protein>
<dbReference type="EMBL" id="FMJE01000002">
    <property type="protein sequence ID" value="SCM78782.1"/>
    <property type="molecule type" value="Genomic_DNA"/>
</dbReference>
<proteinExistence type="predicted"/>
<name>A0A212LMM5_9FIRM</name>
<gene>
    <name evidence="1" type="ORF">KL86SPO_20237</name>
</gene>
<accession>A0A212LMM5</accession>
<organism evidence="1">
    <name type="scientific">uncultured Sporomusa sp</name>
    <dbReference type="NCBI Taxonomy" id="307249"/>
    <lineage>
        <taxon>Bacteria</taxon>
        <taxon>Bacillati</taxon>
        <taxon>Bacillota</taxon>
        <taxon>Negativicutes</taxon>
        <taxon>Selenomonadales</taxon>
        <taxon>Sporomusaceae</taxon>
        <taxon>Sporomusa</taxon>
        <taxon>environmental samples</taxon>
    </lineage>
</organism>
<evidence type="ECO:0000313" key="1">
    <source>
        <dbReference type="EMBL" id="SCM78782.1"/>
    </source>
</evidence>
<dbReference type="AlphaFoldDB" id="A0A212LMM5"/>
<reference evidence="1" key="1">
    <citation type="submission" date="2016-08" db="EMBL/GenBank/DDBJ databases">
        <authorList>
            <person name="Seilhamer J.J."/>
        </authorList>
    </citation>
    <scope>NUCLEOTIDE SEQUENCE</scope>
    <source>
        <strain evidence="1">86</strain>
    </source>
</reference>
<sequence>MTFNSRGVKEYNITGADRKMLCKAFLYTRIACIATPKGGGFLWRRYVLIPDMRAGIPIRVRLTP</sequence>